<evidence type="ECO:0008006" key="3">
    <source>
        <dbReference type="Google" id="ProtNLM"/>
    </source>
</evidence>
<accession>A0A3R5X2G1</accession>
<protein>
    <recommendedName>
        <fullName evidence="3">Esterase</fullName>
    </recommendedName>
</protein>
<evidence type="ECO:0000313" key="1">
    <source>
        <dbReference type="EMBL" id="QAR32895.1"/>
    </source>
</evidence>
<dbReference type="SUPFAM" id="SSF53474">
    <property type="entry name" value="alpha/beta-Hydrolases"/>
    <property type="match status" value="1"/>
</dbReference>
<dbReference type="Proteomes" id="UP000287502">
    <property type="component" value="Chromosome"/>
</dbReference>
<name>A0A3R5X2G1_9BACT</name>
<dbReference type="Pfam" id="PF05728">
    <property type="entry name" value="UPF0227"/>
    <property type="match status" value="1"/>
</dbReference>
<dbReference type="AlphaFoldDB" id="A0A3R5X2G1"/>
<dbReference type="KEGG" id="gtl:EP073_05590"/>
<evidence type="ECO:0000313" key="2">
    <source>
        <dbReference type="Proteomes" id="UP000287502"/>
    </source>
</evidence>
<proteinExistence type="predicted"/>
<dbReference type="RefSeq" id="WP_128466181.1">
    <property type="nucleotide sequence ID" value="NZ_CP035108.1"/>
</dbReference>
<dbReference type="EMBL" id="CP035108">
    <property type="protein sequence ID" value="QAR32895.1"/>
    <property type="molecule type" value="Genomic_DNA"/>
</dbReference>
<reference evidence="1 2" key="1">
    <citation type="submission" date="2019-01" db="EMBL/GenBank/DDBJ databases">
        <title>Geovibrio thiophilus DSM 11263, complete genome.</title>
        <authorList>
            <person name="Spring S."/>
            <person name="Bunk B."/>
            <person name="Sproer C."/>
        </authorList>
    </citation>
    <scope>NUCLEOTIDE SEQUENCE [LARGE SCALE GENOMIC DNA]</scope>
    <source>
        <strain evidence="1 2">DSM 11263</strain>
    </source>
</reference>
<dbReference type="Gene3D" id="3.40.50.1820">
    <property type="entry name" value="alpha/beta hydrolase"/>
    <property type="match status" value="1"/>
</dbReference>
<organism evidence="1 2">
    <name type="scientific">Geovibrio thiophilus</name>
    <dbReference type="NCBI Taxonomy" id="139438"/>
    <lineage>
        <taxon>Bacteria</taxon>
        <taxon>Pseudomonadati</taxon>
        <taxon>Deferribacterota</taxon>
        <taxon>Deferribacteres</taxon>
        <taxon>Deferribacterales</taxon>
        <taxon>Geovibrionaceae</taxon>
        <taxon>Geovibrio</taxon>
    </lineage>
</organism>
<sequence>MRILYFPGLAHVVEKSVNTKNSLKYIHLARHFTVDIFPYSQTPELSDADGYDALVGSSFGGYFALNMAVRKNITGIVVNPSFYLDRRIRMLKVTGDGLDHIDEDRLINLKCTESLKKNGQNLHIFMNMDDDVIEPAGIQHACDEYGINFYPFKTGGHEAHNFEKQMLPRIIKILK</sequence>
<keyword evidence="2" id="KW-1185">Reference proteome</keyword>
<dbReference type="OrthoDB" id="9814831at2"/>
<dbReference type="InterPro" id="IPR029058">
    <property type="entry name" value="AB_hydrolase_fold"/>
</dbReference>
<dbReference type="InterPro" id="IPR008886">
    <property type="entry name" value="UPF0227/Esterase_YqiA"/>
</dbReference>
<gene>
    <name evidence="1" type="ORF">EP073_05590</name>
</gene>